<evidence type="ECO:0000313" key="4">
    <source>
        <dbReference type="EMBL" id="PNH06662.1"/>
    </source>
</evidence>
<dbReference type="GO" id="GO:0005634">
    <property type="term" value="C:nucleus"/>
    <property type="evidence" value="ECO:0007669"/>
    <property type="project" value="TreeGrafter"/>
</dbReference>
<keyword evidence="2" id="KW-0408">Iron</keyword>
<keyword evidence="4" id="KW-0489">Methyltransferase</keyword>
<reference evidence="4 5" key="1">
    <citation type="journal article" date="2017" name="Mol. Biol. Evol.">
        <title>The 4-celled Tetrabaena socialis nuclear genome reveals the essential components for genetic control of cell number at the origin of multicellularity in the volvocine lineage.</title>
        <authorList>
            <person name="Featherston J."/>
            <person name="Arakaki Y."/>
            <person name="Hanschen E.R."/>
            <person name="Ferris P.J."/>
            <person name="Michod R.E."/>
            <person name="Olson B.J.S.C."/>
            <person name="Nozaki H."/>
            <person name="Durand P.M."/>
        </authorList>
    </citation>
    <scope>NUCLEOTIDE SEQUENCE [LARGE SCALE GENOMIC DNA]</scope>
    <source>
        <strain evidence="4 5">NIES-571</strain>
    </source>
</reference>
<comment type="caution">
    <text evidence="4">The sequence shown here is derived from an EMBL/GenBank/DDBJ whole genome shotgun (WGS) entry which is preliminary data.</text>
</comment>
<dbReference type="PANTHER" id="PTHR10694:SF33">
    <property type="entry name" value="LYSINE-SPECIFIC DEMETHYLASE 5"/>
    <property type="match status" value="1"/>
</dbReference>
<keyword evidence="5" id="KW-1185">Reference proteome</keyword>
<dbReference type="PROSITE" id="PS51184">
    <property type="entry name" value="JMJC"/>
    <property type="match status" value="1"/>
</dbReference>
<dbReference type="GO" id="GO:0008168">
    <property type="term" value="F:methyltransferase activity"/>
    <property type="evidence" value="ECO:0007669"/>
    <property type="project" value="UniProtKB-KW"/>
</dbReference>
<dbReference type="Pfam" id="PF02373">
    <property type="entry name" value="JmjC"/>
    <property type="match status" value="1"/>
</dbReference>
<proteinExistence type="predicted"/>
<dbReference type="GO" id="GO:0046872">
    <property type="term" value="F:metal ion binding"/>
    <property type="evidence" value="ECO:0007669"/>
    <property type="project" value="UniProtKB-KW"/>
</dbReference>
<dbReference type="GO" id="GO:0010468">
    <property type="term" value="P:regulation of gene expression"/>
    <property type="evidence" value="ECO:0007669"/>
    <property type="project" value="TreeGrafter"/>
</dbReference>
<evidence type="ECO:0000259" key="3">
    <source>
        <dbReference type="PROSITE" id="PS51184"/>
    </source>
</evidence>
<protein>
    <submittedName>
        <fullName evidence="4">Lysine-specific demethylase REF6</fullName>
    </submittedName>
</protein>
<evidence type="ECO:0000256" key="2">
    <source>
        <dbReference type="ARBA" id="ARBA00023004"/>
    </source>
</evidence>
<organism evidence="4 5">
    <name type="scientific">Tetrabaena socialis</name>
    <dbReference type="NCBI Taxonomy" id="47790"/>
    <lineage>
        <taxon>Eukaryota</taxon>
        <taxon>Viridiplantae</taxon>
        <taxon>Chlorophyta</taxon>
        <taxon>core chlorophytes</taxon>
        <taxon>Chlorophyceae</taxon>
        <taxon>CS clade</taxon>
        <taxon>Chlamydomonadales</taxon>
        <taxon>Tetrabaenaceae</taxon>
        <taxon>Tetrabaena</taxon>
    </lineage>
</organism>
<dbReference type="Proteomes" id="UP000236333">
    <property type="component" value="Unassembled WGS sequence"/>
</dbReference>
<dbReference type="GO" id="GO:0141052">
    <property type="term" value="F:histone H3 demethylase activity"/>
    <property type="evidence" value="ECO:0007669"/>
    <property type="project" value="UniProtKB-ARBA"/>
</dbReference>
<dbReference type="PANTHER" id="PTHR10694">
    <property type="entry name" value="LYSINE-SPECIFIC DEMETHYLASE"/>
    <property type="match status" value="1"/>
</dbReference>
<keyword evidence="1" id="KW-0479">Metal-binding</keyword>
<dbReference type="GO" id="GO:0000785">
    <property type="term" value="C:chromatin"/>
    <property type="evidence" value="ECO:0007669"/>
    <property type="project" value="TreeGrafter"/>
</dbReference>
<accession>A0A2J8A2C6</accession>
<evidence type="ECO:0000313" key="5">
    <source>
        <dbReference type="Proteomes" id="UP000236333"/>
    </source>
</evidence>
<dbReference type="InterPro" id="IPR003347">
    <property type="entry name" value="JmjC_dom"/>
</dbReference>
<feature type="domain" description="JmjC" evidence="3">
    <location>
        <begin position="121"/>
        <end position="232"/>
    </location>
</feature>
<dbReference type="OrthoDB" id="19286at2759"/>
<keyword evidence="4" id="KW-0808">Transferase</keyword>
<name>A0A2J8A2C6_9CHLO</name>
<sequence>MLLPGVPAARDTGGVVWPQLLCWAAGELAVPGDRPLDWLATRARYATLAGDTSAAMLGALLDAGVGASPQHQPARDGALALAVLLGSREAARLLLVAGASPLRAAIDASSVGRIRLLLADLERTLRGSRRVLPELPATLLPFIQYPIPGVTSPMPYIGMLLHATFAWHTEDHYLYSINYHHMGAPKTCVLEEERRAGVPVPQRRDHGLASLLNKTTVVHPRTLADKGSGAVS</sequence>
<dbReference type="GO" id="GO:0032259">
    <property type="term" value="P:methylation"/>
    <property type="evidence" value="ECO:0007669"/>
    <property type="project" value="UniProtKB-KW"/>
</dbReference>
<gene>
    <name evidence="4" type="ORF">TSOC_006963</name>
</gene>
<dbReference type="Gene3D" id="2.60.120.650">
    <property type="entry name" value="Cupin"/>
    <property type="match status" value="1"/>
</dbReference>
<dbReference type="EMBL" id="PGGS01000222">
    <property type="protein sequence ID" value="PNH06662.1"/>
    <property type="molecule type" value="Genomic_DNA"/>
</dbReference>
<evidence type="ECO:0000256" key="1">
    <source>
        <dbReference type="ARBA" id="ARBA00022723"/>
    </source>
</evidence>
<dbReference type="AlphaFoldDB" id="A0A2J8A2C6"/>